<gene>
    <name evidence="6" type="ORF">SAMN02745887_01314</name>
</gene>
<name>A0A1K2HCV4_9NEIS</name>
<dbReference type="PANTHER" id="PTHR42939:SF1">
    <property type="entry name" value="ABC TRANSPORTER ATP-BINDING PROTEIN ALBC-RELATED"/>
    <property type="match status" value="1"/>
</dbReference>
<dbReference type="InterPro" id="IPR003593">
    <property type="entry name" value="AAA+_ATPase"/>
</dbReference>
<dbReference type="SUPFAM" id="SSF52540">
    <property type="entry name" value="P-loop containing nucleoside triphosphate hydrolases"/>
    <property type="match status" value="1"/>
</dbReference>
<dbReference type="PROSITE" id="PS50893">
    <property type="entry name" value="ABC_TRANSPORTER_2"/>
    <property type="match status" value="1"/>
</dbReference>
<reference evidence="6 7" key="1">
    <citation type="submission" date="2016-11" db="EMBL/GenBank/DDBJ databases">
        <authorList>
            <person name="Jaros S."/>
            <person name="Januszkiewicz K."/>
            <person name="Wedrychowicz H."/>
        </authorList>
    </citation>
    <scope>NUCLEOTIDE SEQUENCE [LARGE SCALE GENOMIC DNA]</scope>
    <source>
        <strain evidence="6 7">DSM 18899</strain>
    </source>
</reference>
<proteinExistence type="predicted"/>
<evidence type="ECO:0000256" key="1">
    <source>
        <dbReference type="ARBA" id="ARBA00022448"/>
    </source>
</evidence>
<dbReference type="GO" id="GO:0005524">
    <property type="term" value="F:ATP binding"/>
    <property type="evidence" value="ECO:0007669"/>
    <property type="project" value="UniProtKB-KW"/>
</dbReference>
<feature type="domain" description="ABC transporter" evidence="5">
    <location>
        <begin position="5"/>
        <end position="239"/>
    </location>
</feature>
<organism evidence="6 7">
    <name type="scientific">Chitinimonas taiwanensis DSM 18899</name>
    <dbReference type="NCBI Taxonomy" id="1121279"/>
    <lineage>
        <taxon>Bacteria</taxon>
        <taxon>Pseudomonadati</taxon>
        <taxon>Pseudomonadota</taxon>
        <taxon>Betaproteobacteria</taxon>
        <taxon>Neisseriales</taxon>
        <taxon>Chitinibacteraceae</taxon>
        <taxon>Chitinimonas</taxon>
    </lineage>
</organism>
<dbReference type="Gene3D" id="3.40.50.300">
    <property type="entry name" value="P-loop containing nucleotide triphosphate hydrolases"/>
    <property type="match status" value="1"/>
</dbReference>
<keyword evidence="2" id="KW-0472">Membrane</keyword>
<dbReference type="InterPro" id="IPR027417">
    <property type="entry name" value="P-loop_NTPase"/>
</dbReference>
<evidence type="ECO:0000256" key="2">
    <source>
        <dbReference type="ARBA" id="ARBA00022475"/>
    </source>
</evidence>
<evidence type="ECO:0000259" key="5">
    <source>
        <dbReference type="PROSITE" id="PS50893"/>
    </source>
</evidence>
<dbReference type="InterPro" id="IPR051782">
    <property type="entry name" value="ABC_Transporter_VariousFunc"/>
</dbReference>
<evidence type="ECO:0000256" key="4">
    <source>
        <dbReference type="ARBA" id="ARBA00022840"/>
    </source>
</evidence>
<keyword evidence="4 6" id="KW-0067">ATP-binding</keyword>
<keyword evidence="7" id="KW-1185">Reference proteome</keyword>
<evidence type="ECO:0000256" key="3">
    <source>
        <dbReference type="ARBA" id="ARBA00022741"/>
    </source>
</evidence>
<dbReference type="CDD" id="cd03230">
    <property type="entry name" value="ABC_DR_subfamily_A"/>
    <property type="match status" value="1"/>
</dbReference>
<dbReference type="PANTHER" id="PTHR42939">
    <property type="entry name" value="ABC TRANSPORTER ATP-BINDING PROTEIN ALBC-RELATED"/>
    <property type="match status" value="1"/>
</dbReference>
<keyword evidence="1" id="KW-0813">Transport</keyword>
<dbReference type="AlphaFoldDB" id="A0A1K2HCV4"/>
<dbReference type="Pfam" id="PF00005">
    <property type="entry name" value="ABC_tran"/>
    <property type="match status" value="1"/>
</dbReference>
<dbReference type="GO" id="GO:0016887">
    <property type="term" value="F:ATP hydrolysis activity"/>
    <property type="evidence" value="ECO:0007669"/>
    <property type="project" value="InterPro"/>
</dbReference>
<keyword evidence="2" id="KW-1003">Cell membrane</keyword>
<evidence type="ECO:0000313" key="7">
    <source>
        <dbReference type="Proteomes" id="UP000186513"/>
    </source>
</evidence>
<dbReference type="InterPro" id="IPR003439">
    <property type="entry name" value="ABC_transporter-like_ATP-bd"/>
</dbReference>
<dbReference type="OrthoDB" id="9804819at2"/>
<evidence type="ECO:0000313" key="6">
    <source>
        <dbReference type="EMBL" id="SFZ74575.1"/>
    </source>
</evidence>
<dbReference type="RefSeq" id="WP_072427840.1">
    <property type="nucleotide sequence ID" value="NZ_FPKR01000004.1"/>
</dbReference>
<sequence>MKAAIHIESLSKSYRTPWRRQLVAAVRELNLTVAQGEAFGFVGPNGAGKSTTIRMLTGVLLPTQGSASLFGVGIADPQSRRGIGYVPENPYLNDCLTPLEVLQMSMRLHGVKVVNEYAHCMYWLERLDLAAASKKYLRSLSKGMVQRVALAQAMCIQPRMLILDEPLSGLDPLGRRDVVNLLAEYKREGGTLFFTSHVLHDVERLADRFGLIKGGQLLTISSPAGLAIDEQPFTVRYVGSASINGAHLEAEGRWCAEVSGKSVWAVLEQVREQGGKLLEVKPALNLEKVFLSFIDEAAPVVP</sequence>
<dbReference type="STRING" id="1121279.SAMN02745887_01314"/>
<accession>A0A1K2HCV4</accession>
<dbReference type="Proteomes" id="UP000186513">
    <property type="component" value="Unassembled WGS sequence"/>
</dbReference>
<protein>
    <submittedName>
        <fullName evidence="6">ABC-2 type transport system ATP-binding protein</fullName>
    </submittedName>
</protein>
<dbReference type="EMBL" id="FPKR01000004">
    <property type="protein sequence ID" value="SFZ74575.1"/>
    <property type="molecule type" value="Genomic_DNA"/>
</dbReference>
<keyword evidence="3" id="KW-0547">Nucleotide-binding</keyword>
<dbReference type="SMART" id="SM00382">
    <property type="entry name" value="AAA"/>
    <property type="match status" value="1"/>
</dbReference>